<dbReference type="EMBL" id="VSRR010041221">
    <property type="protein sequence ID" value="MPC75479.1"/>
    <property type="molecule type" value="Genomic_DNA"/>
</dbReference>
<proteinExistence type="predicted"/>
<reference evidence="1 2" key="1">
    <citation type="submission" date="2019-05" db="EMBL/GenBank/DDBJ databases">
        <title>Another draft genome of Portunus trituberculatus and its Hox gene families provides insights of decapod evolution.</title>
        <authorList>
            <person name="Jeong J.-H."/>
            <person name="Song I."/>
            <person name="Kim S."/>
            <person name="Choi T."/>
            <person name="Kim D."/>
            <person name="Ryu S."/>
            <person name="Kim W."/>
        </authorList>
    </citation>
    <scope>NUCLEOTIDE SEQUENCE [LARGE SCALE GENOMIC DNA]</scope>
    <source>
        <tissue evidence="1">Muscle</tissue>
    </source>
</reference>
<organism evidence="1 2">
    <name type="scientific">Portunus trituberculatus</name>
    <name type="common">Swimming crab</name>
    <name type="synonym">Neptunus trituberculatus</name>
    <dbReference type="NCBI Taxonomy" id="210409"/>
    <lineage>
        <taxon>Eukaryota</taxon>
        <taxon>Metazoa</taxon>
        <taxon>Ecdysozoa</taxon>
        <taxon>Arthropoda</taxon>
        <taxon>Crustacea</taxon>
        <taxon>Multicrustacea</taxon>
        <taxon>Malacostraca</taxon>
        <taxon>Eumalacostraca</taxon>
        <taxon>Eucarida</taxon>
        <taxon>Decapoda</taxon>
        <taxon>Pleocyemata</taxon>
        <taxon>Brachyura</taxon>
        <taxon>Eubrachyura</taxon>
        <taxon>Portunoidea</taxon>
        <taxon>Portunidae</taxon>
        <taxon>Portuninae</taxon>
        <taxon>Portunus</taxon>
    </lineage>
</organism>
<evidence type="ECO:0000313" key="1">
    <source>
        <dbReference type="EMBL" id="MPC75479.1"/>
    </source>
</evidence>
<dbReference type="Proteomes" id="UP000324222">
    <property type="component" value="Unassembled WGS sequence"/>
</dbReference>
<sequence>MNVTQITAPLNNDKAIKGSAPLITRNMTKRLAVPFERHWKLNEFLQTPSIIGSQDRNTDAST</sequence>
<keyword evidence="2" id="KW-1185">Reference proteome</keyword>
<evidence type="ECO:0000313" key="2">
    <source>
        <dbReference type="Proteomes" id="UP000324222"/>
    </source>
</evidence>
<gene>
    <name evidence="1" type="ORF">E2C01_069867</name>
</gene>
<comment type="caution">
    <text evidence="1">The sequence shown here is derived from an EMBL/GenBank/DDBJ whole genome shotgun (WGS) entry which is preliminary data.</text>
</comment>
<dbReference type="AlphaFoldDB" id="A0A5B7I0P3"/>
<protein>
    <submittedName>
        <fullName evidence="1">Uncharacterized protein</fullName>
    </submittedName>
</protein>
<name>A0A5B7I0P3_PORTR</name>
<accession>A0A5B7I0P3</accession>